<sequence>MTLESLDILAIREKCHQVIKKSLKQKLTMKTRRKHIISCAEAKQITISDFLKSRGYKPKKDKPIEVWFHSPFRLEQEPSFKVCKRKNVWFDHGAGIGGTIIDLIMKLQNCSIPEALLFLSDSSLSFSFHQQPKEIREKEEYSIKEVGDLKSPKLIRYVEDRKINPNFAQKICKEVHYTFDQQKIYQGVGFKNDSGGFEIRYHNFKCCLVKKNITTILNHSETACFFESWSDFLSYLTLKKRIPNEDFIILNSTALIKNTEVLLQNYKNLKIFFDNDNSGKLAFEHIQKQAPNKAINCSAHYADFKDLNEYLISL</sequence>
<dbReference type="GO" id="GO:0008270">
    <property type="term" value="F:zinc ion binding"/>
    <property type="evidence" value="ECO:0007669"/>
    <property type="project" value="InterPro"/>
</dbReference>
<dbReference type="SUPFAM" id="SSF57783">
    <property type="entry name" value="Zinc beta-ribbon"/>
    <property type="match status" value="1"/>
</dbReference>
<reference evidence="2 3" key="1">
    <citation type="journal article" date="2012" name="J. Bacteriol.">
        <title>Genome Sequence of Galbibacter marinum Type Strain ck-I2-15.</title>
        <authorList>
            <person name="Lai Q."/>
            <person name="Li C."/>
            <person name="Shao Z."/>
        </authorList>
    </citation>
    <scope>NUCLEOTIDE SEQUENCE [LARGE SCALE GENOMIC DNA]</scope>
    <source>
        <strain evidence="3">ck-I2-15</strain>
    </source>
</reference>
<dbReference type="Gene3D" id="3.40.1360.10">
    <property type="match status" value="1"/>
</dbReference>
<evidence type="ECO:0000313" key="2">
    <source>
        <dbReference type="EMBL" id="EKF53852.1"/>
    </source>
</evidence>
<dbReference type="InterPro" id="IPR002694">
    <property type="entry name" value="Znf_CHC2"/>
</dbReference>
<evidence type="ECO:0000313" key="3">
    <source>
        <dbReference type="Proteomes" id="UP000007364"/>
    </source>
</evidence>
<dbReference type="eggNOG" id="COG0358">
    <property type="taxonomic scope" value="Bacteria"/>
</dbReference>
<name>K2QGP3_9FLAO</name>
<dbReference type="Gene3D" id="3.90.580.10">
    <property type="entry name" value="Zinc finger, CHC2-type domain"/>
    <property type="match status" value="1"/>
</dbReference>
<dbReference type="EMBL" id="AMSG01000048">
    <property type="protein sequence ID" value="EKF53852.1"/>
    <property type="molecule type" value="Genomic_DNA"/>
</dbReference>
<dbReference type="Pfam" id="PF01807">
    <property type="entry name" value="Zn_ribbon_DnaG"/>
    <property type="match status" value="1"/>
</dbReference>
<dbReference type="STRING" id="555500.I215_15422"/>
<dbReference type="GO" id="GO:0006260">
    <property type="term" value="P:DNA replication"/>
    <property type="evidence" value="ECO:0007669"/>
    <property type="project" value="InterPro"/>
</dbReference>
<dbReference type="PATRIC" id="fig|555500.3.peg.3176"/>
<feature type="domain" description="Zinc finger CHC2-type" evidence="1">
    <location>
        <begin position="66"/>
        <end position="122"/>
    </location>
</feature>
<dbReference type="Proteomes" id="UP000007364">
    <property type="component" value="Unassembled WGS sequence"/>
</dbReference>
<evidence type="ECO:0000259" key="1">
    <source>
        <dbReference type="Pfam" id="PF01807"/>
    </source>
</evidence>
<proteinExistence type="predicted"/>
<comment type="caution">
    <text evidence="2">The sequence shown here is derived from an EMBL/GenBank/DDBJ whole genome shotgun (WGS) entry which is preliminary data.</text>
</comment>
<dbReference type="AlphaFoldDB" id="K2QGP3"/>
<dbReference type="GO" id="GO:0003899">
    <property type="term" value="F:DNA-directed RNA polymerase activity"/>
    <property type="evidence" value="ECO:0007669"/>
    <property type="project" value="InterPro"/>
</dbReference>
<accession>K2QGP3</accession>
<dbReference type="GO" id="GO:0003677">
    <property type="term" value="F:DNA binding"/>
    <property type="evidence" value="ECO:0007669"/>
    <property type="project" value="InterPro"/>
</dbReference>
<dbReference type="Pfam" id="PF13155">
    <property type="entry name" value="Toprim_2"/>
    <property type="match status" value="1"/>
</dbReference>
<gene>
    <name evidence="2" type="ORF">I215_15422</name>
</gene>
<organism evidence="2 3">
    <name type="scientific">Galbibacter marinus</name>
    <dbReference type="NCBI Taxonomy" id="555500"/>
    <lineage>
        <taxon>Bacteria</taxon>
        <taxon>Pseudomonadati</taxon>
        <taxon>Bacteroidota</taxon>
        <taxon>Flavobacteriia</taxon>
        <taxon>Flavobacteriales</taxon>
        <taxon>Flavobacteriaceae</taxon>
        <taxon>Galbibacter</taxon>
    </lineage>
</organism>
<dbReference type="InterPro" id="IPR036977">
    <property type="entry name" value="DNA_primase_Znf_CHC2"/>
</dbReference>
<keyword evidence="3" id="KW-1185">Reference proteome</keyword>
<protein>
    <submittedName>
        <fullName evidence="2">TransposoN-related/mobilization protein</fullName>
    </submittedName>
</protein>